<feature type="non-terminal residue" evidence="2">
    <location>
        <position position="63"/>
    </location>
</feature>
<feature type="region of interest" description="Disordered" evidence="1">
    <location>
        <begin position="14"/>
        <end position="35"/>
    </location>
</feature>
<dbReference type="EMBL" id="JAHRHJ020000011">
    <property type="protein sequence ID" value="KAH9296382.1"/>
    <property type="molecule type" value="Genomic_DNA"/>
</dbReference>
<feature type="non-terminal residue" evidence="2">
    <location>
        <position position="1"/>
    </location>
</feature>
<evidence type="ECO:0000256" key="1">
    <source>
        <dbReference type="SAM" id="MobiDB-lite"/>
    </source>
</evidence>
<keyword evidence="3" id="KW-1185">Reference proteome</keyword>
<organism evidence="2 3">
    <name type="scientific">Taxus chinensis</name>
    <name type="common">Chinese yew</name>
    <name type="synonym">Taxus wallichiana var. chinensis</name>
    <dbReference type="NCBI Taxonomy" id="29808"/>
    <lineage>
        <taxon>Eukaryota</taxon>
        <taxon>Viridiplantae</taxon>
        <taxon>Streptophyta</taxon>
        <taxon>Embryophyta</taxon>
        <taxon>Tracheophyta</taxon>
        <taxon>Spermatophyta</taxon>
        <taxon>Pinopsida</taxon>
        <taxon>Pinidae</taxon>
        <taxon>Conifers II</taxon>
        <taxon>Cupressales</taxon>
        <taxon>Taxaceae</taxon>
        <taxon>Taxus</taxon>
    </lineage>
</organism>
<evidence type="ECO:0000313" key="2">
    <source>
        <dbReference type="EMBL" id="KAH9296382.1"/>
    </source>
</evidence>
<protein>
    <submittedName>
        <fullName evidence="2">Uncharacterized protein</fullName>
    </submittedName>
</protein>
<dbReference type="Proteomes" id="UP000824469">
    <property type="component" value="Unassembled WGS sequence"/>
</dbReference>
<name>A0AA38FCG1_TAXCH</name>
<evidence type="ECO:0000313" key="3">
    <source>
        <dbReference type="Proteomes" id="UP000824469"/>
    </source>
</evidence>
<gene>
    <name evidence="2" type="ORF">KI387_039970</name>
</gene>
<accession>A0AA38FCG1</accession>
<dbReference type="AlphaFoldDB" id="A0AA38FCG1"/>
<reference evidence="2 3" key="1">
    <citation type="journal article" date="2021" name="Nat. Plants">
        <title>The Taxus genome provides insights into paclitaxel biosynthesis.</title>
        <authorList>
            <person name="Xiong X."/>
            <person name="Gou J."/>
            <person name="Liao Q."/>
            <person name="Li Y."/>
            <person name="Zhou Q."/>
            <person name="Bi G."/>
            <person name="Li C."/>
            <person name="Du R."/>
            <person name="Wang X."/>
            <person name="Sun T."/>
            <person name="Guo L."/>
            <person name="Liang H."/>
            <person name="Lu P."/>
            <person name="Wu Y."/>
            <person name="Zhang Z."/>
            <person name="Ro D.K."/>
            <person name="Shang Y."/>
            <person name="Huang S."/>
            <person name="Yan J."/>
        </authorList>
    </citation>
    <scope>NUCLEOTIDE SEQUENCE [LARGE SCALE GENOMIC DNA]</scope>
    <source>
        <strain evidence="2">Ta-2019</strain>
    </source>
</reference>
<proteinExistence type="predicted"/>
<comment type="caution">
    <text evidence="2">The sequence shown here is derived from an EMBL/GenBank/DDBJ whole genome shotgun (WGS) entry which is preliminary data.</text>
</comment>
<sequence length="63" mass="7537">DIPPPFLQYKRDDVERPFPLPKPTMPTGQEEQVVERQIDDARVTDRYRQWWVAHLRVVLPRPG</sequence>